<feature type="domain" description="Lipid/polyisoprenoid-binding YceI-like" evidence="2">
    <location>
        <begin position="13"/>
        <end position="180"/>
    </location>
</feature>
<evidence type="ECO:0000313" key="4">
    <source>
        <dbReference type="Proteomes" id="UP000237846"/>
    </source>
</evidence>
<dbReference type="SMART" id="SM00867">
    <property type="entry name" value="YceI"/>
    <property type="match status" value="1"/>
</dbReference>
<evidence type="ECO:0000313" key="3">
    <source>
        <dbReference type="EMBL" id="PRX98457.1"/>
    </source>
</evidence>
<gene>
    <name evidence="3" type="ORF">CLV72_10434</name>
</gene>
<dbReference type="InterPro" id="IPR007372">
    <property type="entry name" value="Lipid/polyisoprenoid-bd_YceI"/>
</dbReference>
<proteinExistence type="inferred from homology"/>
<dbReference type="AlphaFoldDB" id="A0A2T0Q3T7"/>
<comment type="caution">
    <text evidence="3">The sequence shown here is derived from an EMBL/GenBank/DDBJ whole genome shotgun (WGS) entry which is preliminary data.</text>
</comment>
<evidence type="ECO:0000259" key="2">
    <source>
        <dbReference type="SMART" id="SM00867"/>
    </source>
</evidence>
<accession>A0A2T0Q3T7</accession>
<evidence type="ECO:0000256" key="1">
    <source>
        <dbReference type="ARBA" id="ARBA00008812"/>
    </source>
</evidence>
<organism evidence="3 4">
    <name type="scientific">Allonocardiopsis opalescens</name>
    <dbReference type="NCBI Taxonomy" id="1144618"/>
    <lineage>
        <taxon>Bacteria</taxon>
        <taxon>Bacillati</taxon>
        <taxon>Actinomycetota</taxon>
        <taxon>Actinomycetes</taxon>
        <taxon>Streptosporangiales</taxon>
        <taxon>Allonocardiopsis</taxon>
    </lineage>
</organism>
<dbReference type="PANTHER" id="PTHR34406">
    <property type="entry name" value="PROTEIN YCEI"/>
    <property type="match status" value="1"/>
</dbReference>
<sequence>MTTTTLPGLIAGTWKIDPTHSEIGFTVRHMMVSKVRGRFREFDATLVVAEDPTQSTAEATIEASSLDTGNQQRDDHIRSADFFDAENHPRFSFRSTAVRPDGDDYVLVGELTLHGVTRTVELELEYNGGRKDPYGNDRVGFSLEGEINRRDFGITIEMPMDGGGVVVGDKVKLEIDAEFTRQGD</sequence>
<reference evidence="3 4" key="1">
    <citation type="submission" date="2018-03" db="EMBL/GenBank/DDBJ databases">
        <title>Genomic Encyclopedia of Archaeal and Bacterial Type Strains, Phase II (KMG-II): from individual species to whole genera.</title>
        <authorList>
            <person name="Goeker M."/>
        </authorList>
    </citation>
    <scope>NUCLEOTIDE SEQUENCE [LARGE SCALE GENOMIC DNA]</scope>
    <source>
        <strain evidence="3 4">DSM 45601</strain>
    </source>
</reference>
<comment type="similarity">
    <text evidence="1">Belongs to the UPF0312 family.</text>
</comment>
<dbReference type="EMBL" id="PVZC01000004">
    <property type="protein sequence ID" value="PRX98457.1"/>
    <property type="molecule type" value="Genomic_DNA"/>
</dbReference>
<dbReference type="OrthoDB" id="9811006at2"/>
<protein>
    <submittedName>
        <fullName evidence="3">Polyisoprenoid-binding protein YceI</fullName>
    </submittedName>
</protein>
<dbReference type="InterPro" id="IPR036761">
    <property type="entry name" value="TTHA0802/YceI-like_sf"/>
</dbReference>
<dbReference type="SUPFAM" id="SSF101874">
    <property type="entry name" value="YceI-like"/>
    <property type="match status" value="1"/>
</dbReference>
<dbReference type="Pfam" id="PF04264">
    <property type="entry name" value="YceI"/>
    <property type="match status" value="1"/>
</dbReference>
<name>A0A2T0Q3T7_9ACTN</name>
<dbReference type="PANTHER" id="PTHR34406:SF1">
    <property type="entry name" value="PROTEIN YCEI"/>
    <property type="match status" value="1"/>
</dbReference>
<dbReference type="Proteomes" id="UP000237846">
    <property type="component" value="Unassembled WGS sequence"/>
</dbReference>
<dbReference type="Gene3D" id="2.40.128.110">
    <property type="entry name" value="Lipid/polyisoprenoid-binding, YceI-like"/>
    <property type="match status" value="1"/>
</dbReference>
<keyword evidence="4" id="KW-1185">Reference proteome</keyword>
<dbReference type="RefSeq" id="WP_106245587.1">
    <property type="nucleotide sequence ID" value="NZ_PVZC01000004.1"/>
</dbReference>